<sequence length="99" mass="10218">MVSSRRQTRLQMAASMPPPAEAATPARRRQIIPCLRPREALVPAATPPSSPISARVANPLASPVAPSSPLVPLFLGMDDDTVIPGPPGSPVPPGPLGED</sequence>
<protein>
    <submittedName>
        <fullName evidence="2">Uncharacterized protein</fullName>
    </submittedName>
</protein>
<gene>
    <name evidence="2" type="ORF">UHOR_14098</name>
</gene>
<dbReference type="EMBL" id="CAGI01000150">
    <property type="protein sequence ID" value="CCF49975.1"/>
    <property type="molecule type" value="Genomic_DNA"/>
</dbReference>
<evidence type="ECO:0000313" key="2">
    <source>
        <dbReference type="EMBL" id="CCF49975.1"/>
    </source>
</evidence>
<dbReference type="Proteomes" id="UP000006174">
    <property type="component" value="Unassembled WGS sequence"/>
</dbReference>
<reference evidence="2 3" key="1">
    <citation type="journal article" date="2012" name="Plant Cell">
        <title>Genome comparison of barley and maize smut fungi reveals targeted loss of RNA silencing components and species-specific presence of transposable elements.</title>
        <authorList>
            <person name="Laurie J.D."/>
            <person name="Ali S."/>
            <person name="Linning R."/>
            <person name="Mannhaupt G."/>
            <person name="Wong P."/>
            <person name="Gueldener U."/>
            <person name="Muensterkoetter M."/>
            <person name="Moore R."/>
            <person name="Kahmann R."/>
            <person name="Bakkeren G."/>
            <person name="Schirawski J."/>
        </authorList>
    </citation>
    <scope>NUCLEOTIDE SEQUENCE [LARGE SCALE GENOMIC DNA]</scope>
    <source>
        <strain evidence="3">Uh4875-4</strain>
    </source>
</reference>
<feature type="region of interest" description="Disordered" evidence="1">
    <location>
        <begin position="76"/>
        <end position="99"/>
    </location>
</feature>
<comment type="caution">
    <text evidence="2">The sequence shown here is derived from an EMBL/GenBank/DDBJ whole genome shotgun (WGS) entry which is preliminary data.</text>
</comment>
<accession>I2FST2</accession>
<feature type="region of interest" description="Disordered" evidence="1">
    <location>
        <begin position="1"/>
        <end position="27"/>
    </location>
</feature>
<evidence type="ECO:0000313" key="3">
    <source>
        <dbReference type="Proteomes" id="UP000006174"/>
    </source>
</evidence>
<dbReference type="HOGENOM" id="CLU_145609_0_0_1"/>
<evidence type="ECO:0000256" key="1">
    <source>
        <dbReference type="SAM" id="MobiDB-lite"/>
    </source>
</evidence>
<name>I2FST2_USTHO</name>
<proteinExistence type="predicted"/>
<feature type="compositionally biased region" description="Pro residues" evidence="1">
    <location>
        <begin position="84"/>
        <end position="99"/>
    </location>
</feature>
<dbReference type="AlphaFoldDB" id="I2FST2"/>
<organism evidence="2 3">
    <name type="scientific">Ustilago hordei</name>
    <name type="common">Barley covered smut fungus</name>
    <dbReference type="NCBI Taxonomy" id="120017"/>
    <lineage>
        <taxon>Eukaryota</taxon>
        <taxon>Fungi</taxon>
        <taxon>Dikarya</taxon>
        <taxon>Basidiomycota</taxon>
        <taxon>Ustilaginomycotina</taxon>
        <taxon>Ustilaginomycetes</taxon>
        <taxon>Ustilaginales</taxon>
        <taxon>Ustilaginaceae</taxon>
        <taxon>Ustilago</taxon>
    </lineage>
</organism>
<keyword evidence="3" id="KW-1185">Reference proteome</keyword>